<keyword evidence="1" id="KW-0472">Membrane</keyword>
<dbReference type="EMBL" id="CABVGP010000001">
    <property type="protein sequence ID" value="VVJ15454.1"/>
    <property type="molecule type" value="Genomic_DNA"/>
</dbReference>
<evidence type="ECO:0000313" key="2">
    <source>
        <dbReference type="EMBL" id="VVJ15454.1"/>
    </source>
</evidence>
<feature type="transmembrane region" description="Helical" evidence="1">
    <location>
        <begin position="204"/>
        <end position="224"/>
    </location>
</feature>
<keyword evidence="1" id="KW-0812">Transmembrane</keyword>
<dbReference type="Proteomes" id="UP000399805">
    <property type="component" value="Unassembled WGS sequence"/>
</dbReference>
<feature type="transmembrane region" description="Helical" evidence="1">
    <location>
        <begin position="106"/>
        <end position="129"/>
    </location>
</feature>
<organism evidence="2 3">
    <name type="scientific">Amycolatopsis camponoti</name>
    <dbReference type="NCBI Taxonomy" id="2606593"/>
    <lineage>
        <taxon>Bacteria</taxon>
        <taxon>Bacillati</taxon>
        <taxon>Actinomycetota</taxon>
        <taxon>Actinomycetes</taxon>
        <taxon>Pseudonocardiales</taxon>
        <taxon>Pseudonocardiaceae</taxon>
        <taxon>Amycolatopsis</taxon>
    </lineage>
</organism>
<dbReference type="AlphaFoldDB" id="A0A6I8LDR1"/>
<accession>A0A6I8LDR1</accession>
<sequence>MTEHESSLRWLASRGRPVARPTPYIGALLATRNAGTIRVLPWFLLFGVLALVAGIAHAQLFGATASLPAYVVCFVAQLTMWRAARSRQRELAKHTSPWPGPPAKPLDGWFVASAVLAYGGGAALAVSLLPAARAAGWLTLLGVSALCAGAILTSFLRAPVLAEDEASFAVYRGLLAENLHAASPSFAAVPPLLDVVTHRLPPAYGPWLVAYVALVVVTELVAYVRGRRPLPPGRYGDPLPRGTAVDWSPPEPR</sequence>
<keyword evidence="1" id="KW-1133">Transmembrane helix</keyword>
<gene>
    <name evidence="2" type="ORF">AA23TX_00475</name>
</gene>
<dbReference type="RefSeq" id="WP_155540947.1">
    <property type="nucleotide sequence ID" value="NZ_CABVGP010000001.1"/>
</dbReference>
<reference evidence="2 3" key="1">
    <citation type="submission" date="2019-09" db="EMBL/GenBank/DDBJ databases">
        <authorList>
            <person name="Leyn A S."/>
        </authorList>
    </citation>
    <scope>NUCLEOTIDE SEQUENCE [LARGE SCALE GENOMIC DNA]</scope>
    <source>
        <strain evidence="2">AA231_1</strain>
    </source>
</reference>
<keyword evidence="3" id="KW-1185">Reference proteome</keyword>
<protein>
    <submittedName>
        <fullName evidence="2">Uncharacterized protein</fullName>
    </submittedName>
</protein>
<proteinExistence type="predicted"/>
<evidence type="ECO:0000256" key="1">
    <source>
        <dbReference type="SAM" id="Phobius"/>
    </source>
</evidence>
<evidence type="ECO:0000313" key="3">
    <source>
        <dbReference type="Proteomes" id="UP000399805"/>
    </source>
</evidence>
<feature type="transmembrane region" description="Helical" evidence="1">
    <location>
        <begin position="135"/>
        <end position="156"/>
    </location>
</feature>
<name>A0A6I8LDR1_9PSEU</name>
<feature type="transmembrane region" description="Helical" evidence="1">
    <location>
        <begin position="39"/>
        <end position="61"/>
    </location>
</feature>